<evidence type="ECO:0000313" key="4">
    <source>
        <dbReference type="EMBL" id="RCW81702.1"/>
    </source>
</evidence>
<dbReference type="InterPro" id="IPR036282">
    <property type="entry name" value="Glutathione-S-Trfase_C_sf"/>
</dbReference>
<dbReference type="PANTHER" id="PTHR44051:SF8">
    <property type="entry name" value="GLUTATHIONE S-TRANSFERASE GSTA"/>
    <property type="match status" value="1"/>
</dbReference>
<dbReference type="SUPFAM" id="SSF47616">
    <property type="entry name" value="GST C-terminal domain-like"/>
    <property type="match status" value="1"/>
</dbReference>
<feature type="domain" description="GST N-terminal" evidence="2">
    <location>
        <begin position="23"/>
        <end position="86"/>
    </location>
</feature>
<accession>A0A368YNA8</accession>
<dbReference type="FunFam" id="3.40.30.10:FF:000331">
    <property type="entry name" value="Glutathione S-transferase"/>
    <property type="match status" value="1"/>
</dbReference>
<evidence type="ECO:0000313" key="5">
    <source>
        <dbReference type="Proteomes" id="UP000253345"/>
    </source>
</evidence>
<dbReference type="Pfam" id="PF00043">
    <property type="entry name" value="GST_C"/>
    <property type="match status" value="1"/>
</dbReference>
<dbReference type="RefSeq" id="WP_114349839.1">
    <property type="nucleotide sequence ID" value="NZ_QPJL01000014.1"/>
</dbReference>
<evidence type="ECO:0000259" key="3">
    <source>
        <dbReference type="PROSITE" id="PS50405"/>
    </source>
</evidence>
<sequence length="210" mass="23261">MSLVITTYDWVPDFAIGYVRDLRPRWACEEAGLHYAIDTTSVREKTPAHFARQPFGQVPILRDGDLSVFESGAILLYLGERSDALLPREPGPRAETQQWLIASLNTLEPVVMALALARIFDKDAQAAERALPRLQERLRQLEGVMAGRDFIAAGRFTIADIMLTEVLRIAASLGVLADYPALTAYVARMMARPAFQRAHAAQIAHFAKAA</sequence>
<comment type="caution">
    <text evidence="4">The sequence shown here is derived from an EMBL/GenBank/DDBJ whole genome shotgun (WGS) entry which is preliminary data.</text>
</comment>
<dbReference type="InterPro" id="IPR040079">
    <property type="entry name" value="Glutathione_S-Trfase"/>
</dbReference>
<evidence type="ECO:0000256" key="1">
    <source>
        <dbReference type="RuleBase" id="RU003494"/>
    </source>
</evidence>
<name>A0A368YNA8_9RHOB</name>
<dbReference type="InterPro" id="IPR004046">
    <property type="entry name" value="GST_C"/>
</dbReference>
<dbReference type="GO" id="GO:0016740">
    <property type="term" value="F:transferase activity"/>
    <property type="evidence" value="ECO:0007669"/>
    <property type="project" value="UniProtKB-KW"/>
</dbReference>
<dbReference type="EMBL" id="QPJL01000014">
    <property type="protein sequence ID" value="RCW81702.1"/>
    <property type="molecule type" value="Genomic_DNA"/>
</dbReference>
<protein>
    <submittedName>
        <fullName evidence="4">Glutathione S-transferase</fullName>
    </submittedName>
</protein>
<dbReference type="SUPFAM" id="SSF52833">
    <property type="entry name" value="Thioredoxin-like"/>
    <property type="match status" value="1"/>
</dbReference>
<dbReference type="Gene3D" id="3.40.30.10">
    <property type="entry name" value="Glutaredoxin"/>
    <property type="match status" value="1"/>
</dbReference>
<dbReference type="OrthoDB" id="9811242at2"/>
<dbReference type="Proteomes" id="UP000253345">
    <property type="component" value="Unassembled WGS sequence"/>
</dbReference>
<proteinExistence type="inferred from homology"/>
<reference evidence="4 5" key="1">
    <citation type="submission" date="2018-07" db="EMBL/GenBank/DDBJ databases">
        <title>Genomic Encyclopedia of Type Strains, Phase III (KMG-III): the genomes of soil and plant-associated and newly described type strains.</title>
        <authorList>
            <person name="Whitman W."/>
        </authorList>
    </citation>
    <scope>NUCLEOTIDE SEQUENCE [LARGE SCALE GENOMIC DNA]</scope>
    <source>
        <strain evidence="4 5">CECT 8525</strain>
    </source>
</reference>
<organism evidence="4 5">
    <name type="scientific">Paracoccus lutimaris</name>
    <dbReference type="NCBI Taxonomy" id="1490030"/>
    <lineage>
        <taxon>Bacteria</taxon>
        <taxon>Pseudomonadati</taxon>
        <taxon>Pseudomonadota</taxon>
        <taxon>Alphaproteobacteria</taxon>
        <taxon>Rhodobacterales</taxon>
        <taxon>Paracoccaceae</taxon>
        <taxon>Paracoccus</taxon>
    </lineage>
</organism>
<dbReference type="InterPro" id="IPR036249">
    <property type="entry name" value="Thioredoxin-like_sf"/>
</dbReference>
<comment type="similarity">
    <text evidence="1">Belongs to the GST superfamily.</text>
</comment>
<dbReference type="SFLD" id="SFLDG00358">
    <property type="entry name" value="Main_(cytGST)"/>
    <property type="match status" value="1"/>
</dbReference>
<dbReference type="Gene3D" id="1.20.1050.10">
    <property type="match status" value="1"/>
</dbReference>
<dbReference type="CDD" id="cd03207">
    <property type="entry name" value="GST_C_8"/>
    <property type="match status" value="1"/>
</dbReference>
<dbReference type="InterPro" id="IPR004045">
    <property type="entry name" value="Glutathione_S-Trfase_N"/>
</dbReference>
<gene>
    <name evidence="4" type="ORF">DFP89_11426</name>
</gene>
<dbReference type="InterPro" id="IPR010987">
    <property type="entry name" value="Glutathione-S-Trfase_C-like"/>
</dbReference>
<dbReference type="PROSITE" id="PS50405">
    <property type="entry name" value="GST_CTER"/>
    <property type="match status" value="1"/>
</dbReference>
<dbReference type="PANTHER" id="PTHR44051">
    <property type="entry name" value="GLUTATHIONE S-TRANSFERASE-RELATED"/>
    <property type="match status" value="1"/>
</dbReference>
<evidence type="ECO:0000259" key="2">
    <source>
        <dbReference type="PROSITE" id="PS50404"/>
    </source>
</evidence>
<dbReference type="SFLD" id="SFLDS00019">
    <property type="entry name" value="Glutathione_Transferase_(cytos"/>
    <property type="match status" value="1"/>
</dbReference>
<keyword evidence="5" id="KW-1185">Reference proteome</keyword>
<dbReference type="CDD" id="cd03046">
    <property type="entry name" value="GST_N_GTT1_like"/>
    <property type="match status" value="1"/>
</dbReference>
<dbReference type="AlphaFoldDB" id="A0A368YNA8"/>
<feature type="domain" description="GST C-terminal" evidence="3">
    <location>
        <begin position="89"/>
        <end position="210"/>
    </location>
</feature>
<dbReference type="Pfam" id="PF02798">
    <property type="entry name" value="GST_N"/>
    <property type="match status" value="1"/>
</dbReference>
<keyword evidence="4" id="KW-0808">Transferase</keyword>
<dbReference type="PROSITE" id="PS50404">
    <property type="entry name" value="GST_NTER"/>
    <property type="match status" value="1"/>
</dbReference>